<feature type="region of interest" description="Disordered" evidence="1">
    <location>
        <begin position="486"/>
        <end position="505"/>
    </location>
</feature>
<evidence type="ECO:0000256" key="2">
    <source>
        <dbReference type="SAM" id="Phobius"/>
    </source>
</evidence>
<keyword evidence="2" id="KW-1133">Transmembrane helix</keyword>
<dbReference type="EMBL" id="JAAMPI010000870">
    <property type="protein sequence ID" value="KAF4628036.1"/>
    <property type="molecule type" value="Genomic_DNA"/>
</dbReference>
<keyword evidence="2" id="KW-0812">Transmembrane</keyword>
<feature type="region of interest" description="Disordered" evidence="1">
    <location>
        <begin position="372"/>
        <end position="413"/>
    </location>
</feature>
<organism evidence="3 4">
    <name type="scientific">Cudoniella acicularis</name>
    <dbReference type="NCBI Taxonomy" id="354080"/>
    <lineage>
        <taxon>Eukaryota</taxon>
        <taxon>Fungi</taxon>
        <taxon>Dikarya</taxon>
        <taxon>Ascomycota</taxon>
        <taxon>Pezizomycotina</taxon>
        <taxon>Leotiomycetes</taxon>
        <taxon>Helotiales</taxon>
        <taxon>Tricladiaceae</taxon>
        <taxon>Cudoniella</taxon>
    </lineage>
</organism>
<evidence type="ECO:0000313" key="4">
    <source>
        <dbReference type="Proteomes" id="UP000566819"/>
    </source>
</evidence>
<keyword evidence="2" id="KW-0472">Membrane</keyword>
<name>A0A8H4REY5_9HELO</name>
<reference evidence="3 4" key="1">
    <citation type="submission" date="2020-03" db="EMBL/GenBank/DDBJ databases">
        <title>Draft Genome Sequence of Cudoniella acicularis.</title>
        <authorList>
            <person name="Buettner E."/>
            <person name="Kellner H."/>
        </authorList>
    </citation>
    <scope>NUCLEOTIDE SEQUENCE [LARGE SCALE GENOMIC DNA]</scope>
    <source>
        <strain evidence="3 4">DSM 108380</strain>
    </source>
</reference>
<evidence type="ECO:0000313" key="3">
    <source>
        <dbReference type="EMBL" id="KAF4628036.1"/>
    </source>
</evidence>
<gene>
    <name evidence="3" type="ORF">G7Y89_g10116</name>
</gene>
<sequence length="542" mass="61227">MSGGGDEGNIRQSFALLRKVWETVGRIQHLEFQRKAIESALQLRAYDQLAPEFKINTPLHMLYFQDDPQDPNQDFILTIQQHETVKNLQALFYVNSDEYLLAKKTTIHAGYDSIDGSIFDGALPYVMNQLVEKLPRVPDKIRDSVFNIAISPGIGISRRRLHGKQQTFLELLDVCKYSEASNPRDKIYALLGLASDLPQGYHQVIDYDLSVFKIKVLVAQLFNDSRLLPLLSHVLEEPEDDISSYCVTEKQIPTGVMKINTLRGRRIDDFRKKCKNGSGVVCGGEHDGIDVFRDAAERQLSLDREFECDCGLLHVLTIACRIAISHSIATVWPSVASLRRSPESLISKSHAKTVSPAKTPFIFASSFSHTSVSKQRLPPSPRVNRNLATKRNSADPRSRENESNSEQLEKRSPNKKVDAAAWGLWVLFEMVLELGAYAELGGIVLIFTFIFGASTLLAKRKSAWEDAHEEIERRSLEESQMMEKFQQQQNRDLEQMQRNQQQNSSNVRLDAVMEKLNGGELQVHEGNPSDDIGLVYVEIGQK</sequence>
<proteinExistence type="predicted"/>
<protein>
    <submittedName>
        <fullName evidence="3">Uncharacterized protein</fullName>
    </submittedName>
</protein>
<evidence type="ECO:0000256" key="1">
    <source>
        <dbReference type="SAM" id="MobiDB-lite"/>
    </source>
</evidence>
<keyword evidence="4" id="KW-1185">Reference proteome</keyword>
<dbReference type="AlphaFoldDB" id="A0A8H4REY5"/>
<dbReference type="Proteomes" id="UP000566819">
    <property type="component" value="Unassembled WGS sequence"/>
</dbReference>
<comment type="caution">
    <text evidence="3">The sequence shown here is derived from an EMBL/GenBank/DDBJ whole genome shotgun (WGS) entry which is preliminary data.</text>
</comment>
<feature type="compositionally biased region" description="Basic and acidic residues" evidence="1">
    <location>
        <begin position="392"/>
        <end position="413"/>
    </location>
</feature>
<feature type="transmembrane region" description="Helical" evidence="2">
    <location>
        <begin position="436"/>
        <end position="458"/>
    </location>
</feature>
<accession>A0A8H4REY5</accession>